<accession>A0ABU5N1T3</accession>
<dbReference type="RefSeq" id="WP_322610188.1">
    <property type="nucleotide sequence ID" value="NZ_JARVCO010000012.1"/>
</dbReference>
<dbReference type="EMBL" id="JARVCO010000012">
    <property type="protein sequence ID" value="MDZ8120415.1"/>
    <property type="molecule type" value="Genomic_DNA"/>
</dbReference>
<keyword evidence="3" id="KW-1185">Reference proteome</keyword>
<proteinExistence type="predicted"/>
<gene>
    <name evidence="2" type="ORF">P9H32_17430</name>
</gene>
<dbReference type="Proteomes" id="UP001290861">
    <property type="component" value="Unassembled WGS sequence"/>
</dbReference>
<comment type="caution">
    <text evidence="2">The sequence shown here is derived from an EMBL/GenBank/DDBJ whole genome shotgun (WGS) entry which is preliminary data.</text>
</comment>
<reference evidence="2 3" key="1">
    <citation type="journal article" date="2024" name="Appl. Environ. Microbiol.">
        <title>Pontiella agarivorans sp. nov., a novel marine anaerobic bacterium capable of degrading macroalgal polysaccharides and fixing nitrogen.</title>
        <authorList>
            <person name="Liu N."/>
            <person name="Kivenson V."/>
            <person name="Peng X."/>
            <person name="Cui Z."/>
            <person name="Lankiewicz T.S."/>
            <person name="Gosselin K.M."/>
            <person name="English C.J."/>
            <person name="Blair E.M."/>
            <person name="O'Malley M.A."/>
            <person name="Valentine D.L."/>
        </authorList>
    </citation>
    <scope>NUCLEOTIDE SEQUENCE [LARGE SCALE GENOMIC DNA]</scope>
    <source>
        <strain evidence="2 3">NLcol2</strain>
    </source>
</reference>
<evidence type="ECO:0000256" key="1">
    <source>
        <dbReference type="SAM" id="MobiDB-lite"/>
    </source>
</evidence>
<evidence type="ECO:0000313" key="2">
    <source>
        <dbReference type="EMBL" id="MDZ8120415.1"/>
    </source>
</evidence>
<feature type="region of interest" description="Disordered" evidence="1">
    <location>
        <begin position="1"/>
        <end position="21"/>
    </location>
</feature>
<protein>
    <submittedName>
        <fullName evidence="2">Uncharacterized protein</fullName>
    </submittedName>
</protein>
<organism evidence="2 3">
    <name type="scientific">Pontiella agarivorans</name>
    <dbReference type="NCBI Taxonomy" id="3038953"/>
    <lineage>
        <taxon>Bacteria</taxon>
        <taxon>Pseudomonadati</taxon>
        <taxon>Kiritimatiellota</taxon>
        <taxon>Kiritimatiellia</taxon>
        <taxon>Kiritimatiellales</taxon>
        <taxon>Pontiellaceae</taxon>
        <taxon>Pontiella</taxon>
    </lineage>
</organism>
<sequence length="61" mass="6679">MNPTCRSENGPMTRGAACSSQLTEATTEDQKLYDHVQEVIYPAQCRAYGNTMGNRAPVPAF</sequence>
<name>A0ABU5N1T3_9BACT</name>
<evidence type="ECO:0000313" key="3">
    <source>
        <dbReference type="Proteomes" id="UP001290861"/>
    </source>
</evidence>